<comment type="subcellular location">
    <subcellularLocation>
        <location evidence="1">Nucleus</location>
    </subcellularLocation>
</comment>
<dbReference type="GO" id="GO:0000981">
    <property type="term" value="F:DNA-binding transcription factor activity, RNA polymerase II-specific"/>
    <property type="evidence" value="ECO:0007669"/>
    <property type="project" value="InterPro"/>
</dbReference>
<dbReference type="KEGG" id="slb:AWJ20_2065"/>
<dbReference type="PROSITE" id="PS50157">
    <property type="entry name" value="ZINC_FINGER_C2H2_2"/>
    <property type="match status" value="1"/>
</dbReference>
<gene>
    <name evidence="9" type="ORF">AWJ20_2065</name>
</gene>
<accession>A0A167EUH0</accession>
<dbReference type="GO" id="GO:0005634">
    <property type="term" value="C:nucleus"/>
    <property type="evidence" value="ECO:0007669"/>
    <property type="project" value="UniProtKB-SubCell"/>
</dbReference>
<evidence type="ECO:0000313" key="10">
    <source>
        <dbReference type="Proteomes" id="UP000189580"/>
    </source>
</evidence>
<evidence type="ECO:0000256" key="5">
    <source>
        <dbReference type="ARBA" id="ARBA00022833"/>
    </source>
</evidence>
<keyword evidence="4 7" id="KW-0863">Zinc-finger</keyword>
<evidence type="ECO:0000256" key="3">
    <source>
        <dbReference type="ARBA" id="ARBA00022737"/>
    </source>
</evidence>
<dbReference type="InterPro" id="IPR051059">
    <property type="entry name" value="VerF-like"/>
</dbReference>
<dbReference type="RefSeq" id="XP_018736950.1">
    <property type="nucleotide sequence ID" value="XM_018878992.1"/>
</dbReference>
<dbReference type="SMART" id="SM00355">
    <property type="entry name" value="ZnF_C2H2"/>
    <property type="match status" value="2"/>
</dbReference>
<evidence type="ECO:0000256" key="1">
    <source>
        <dbReference type="ARBA" id="ARBA00004123"/>
    </source>
</evidence>
<dbReference type="OrthoDB" id="8117402at2759"/>
<dbReference type="GO" id="GO:0000978">
    <property type="term" value="F:RNA polymerase II cis-regulatory region sequence-specific DNA binding"/>
    <property type="evidence" value="ECO:0007669"/>
    <property type="project" value="InterPro"/>
</dbReference>
<dbReference type="InterPro" id="IPR013087">
    <property type="entry name" value="Znf_C2H2_type"/>
</dbReference>
<sequence>MSSHVQQSIPPGLLSLLVTKYEEKSKKHAIQNLYRLQVESYKNDSGKYECPICQKSYVHFKHLRRHNRQHTGYRPHVCHICRDTFCRSDILKRHYERCFSKFIATGKLSAKSRVPKVSKEYVQSANSPPLTDTPLPDQHLSTTDPVTLPGNMMGGTDTNSKLNYTPTFYPAHPSPPSLDYIQSRDEFRQVVPRQPIYSSDNISIMPIDSPEYISSPGPPNCPGAGPLIKQEELTPPAFESYSARDSCTSLVSPVSLDETVNSLPITGIVDDTPPTENEYFPRFVSNIRKPGQFYCEDTYGYRPDQTTIIANGPRIISVSSASNDIVLRWLEPDW</sequence>
<dbReference type="AlphaFoldDB" id="A0A167EUH0"/>
<protein>
    <recommendedName>
        <fullName evidence="8">C2H2-type domain-containing protein</fullName>
    </recommendedName>
</protein>
<dbReference type="Proteomes" id="UP000189580">
    <property type="component" value="Chromosome b"/>
</dbReference>
<feature type="domain" description="C2H2-type" evidence="8">
    <location>
        <begin position="48"/>
        <end position="75"/>
    </location>
</feature>
<evidence type="ECO:0000256" key="4">
    <source>
        <dbReference type="ARBA" id="ARBA00022771"/>
    </source>
</evidence>
<evidence type="ECO:0000259" key="8">
    <source>
        <dbReference type="PROSITE" id="PS50157"/>
    </source>
</evidence>
<proteinExistence type="predicted"/>
<dbReference type="PANTHER" id="PTHR40626">
    <property type="entry name" value="MIP31509P"/>
    <property type="match status" value="1"/>
</dbReference>
<evidence type="ECO:0000256" key="7">
    <source>
        <dbReference type="PROSITE-ProRule" id="PRU00042"/>
    </source>
</evidence>
<dbReference type="GO" id="GO:0000785">
    <property type="term" value="C:chromatin"/>
    <property type="evidence" value="ECO:0007669"/>
    <property type="project" value="TreeGrafter"/>
</dbReference>
<reference evidence="9 10" key="1">
    <citation type="submission" date="2016-02" db="EMBL/GenBank/DDBJ databases">
        <title>Complete genome sequence and transcriptome regulation of the pentose utilising yeast Sugiyamaella lignohabitans.</title>
        <authorList>
            <person name="Bellasio M."/>
            <person name="Peymann A."/>
            <person name="Valli M."/>
            <person name="Sipitzky M."/>
            <person name="Graf A."/>
            <person name="Sauer M."/>
            <person name="Marx H."/>
            <person name="Mattanovich D."/>
        </authorList>
    </citation>
    <scope>NUCLEOTIDE SEQUENCE [LARGE SCALE GENOMIC DNA]</scope>
    <source>
        <strain evidence="9 10">CBS 10342</strain>
    </source>
</reference>
<keyword evidence="6" id="KW-0539">Nucleus</keyword>
<dbReference type="GeneID" id="30033935"/>
<organism evidence="9 10">
    <name type="scientific">Sugiyamaella lignohabitans</name>
    <dbReference type="NCBI Taxonomy" id="796027"/>
    <lineage>
        <taxon>Eukaryota</taxon>
        <taxon>Fungi</taxon>
        <taxon>Dikarya</taxon>
        <taxon>Ascomycota</taxon>
        <taxon>Saccharomycotina</taxon>
        <taxon>Dipodascomycetes</taxon>
        <taxon>Dipodascales</taxon>
        <taxon>Trichomonascaceae</taxon>
        <taxon>Sugiyamaella</taxon>
    </lineage>
</organism>
<evidence type="ECO:0000313" key="9">
    <source>
        <dbReference type="EMBL" id="ANB14473.1"/>
    </source>
</evidence>
<name>A0A167EUH0_9ASCO</name>
<dbReference type="PROSITE" id="PS00028">
    <property type="entry name" value="ZINC_FINGER_C2H2_1"/>
    <property type="match status" value="1"/>
</dbReference>
<dbReference type="EMBL" id="CP014503">
    <property type="protein sequence ID" value="ANB14473.1"/>
    <property type="molecule type" value="Genomic_DNA"/>
</dbReference>
<dbReference type="InterPro" id="IPR036236">
    <property type="entry name" value="Znf_C2H2_sf"/>
</dbReference>
<keyword evidence="3" id="KW-0677">Repeat</keyword>
<evidence type="ECO:0000256" key="6">
    <source>
        <dbReference type="ARBA" id="ARBA00023242"/>
    </source>
</evidence>
<dbReference type="Gene3D" id="3.30.160.60">
    <property type="entry name" value="Classic Zinc Finger"/>
    <property type="match status" value="2"/>
</dbReference>
<keyword evidence="10" id="KW-1185">Reference proteome</keyword>
<dbReference type="SUPFAM" id="SSF57667">
    <property type="entry name" value="beta-beta-alpha zinc fingers"/>
    <property type="match status" value="1"/>
</dbReference>
<keyword evidence="5" id="KW-0862">Zinc</keyword>
<dbReference type="GO" id="GO:0008270">
    <property type="term" value="F:zinc ion binding"/>
    <property type="evidence" value="ECO:0007669"/>
    <property type="project" value="UniProtKB-KW"/>
</dbReference>
<keyword evidence="2" id="KW-0479">Metal-binding</keyword>
<dbReference type="PANTHER" id="PTHR40626:SF31">
    <property type="entry name" value="TRANSCRIPTIONAL ACTIVATOR_REPRESSOR MOT3"/>
    <property type="match status" value="1"/>
</dbReference>
<evidence type="ECO:0000256" key="2">
    <source>
        <dbReference type="ARBA" id="ARBA00022723"/>
    </source>
</evidence>